<name>A0A0F9B5N8_9ZZZZ</name>
<feature type="non-terminal residue" evidence="2">
    <location>
        <position position="65"/>
    </location>
</feature>
<gene>
    <name evidence="2" type="ORF">LCGC14_2488070</name>
</gene>
<feature type="transmembrane region" description="Helical" evidence="1">
    <location>
        <begin position="27"/>
        <end position="49"/>
    </location>
</feature>
<accession>A0A0F9B5N8</accession>
<evidence type="ECO:0008006" key="3">
    <source>
        <dbReference type="Google" id="ProtNLM"/>
    </source>
</evidence>
<evidence type="ECO:0000256" key="1">
    <source>
        <dbReference type="SAM" id="Phobius"/>
    </source>
</evidence>
<evidence type="ECO:0000313" key="2">
    <source>
        <dbReference type="EMBL" id="KKL17189.1"/>
    </source>
</evidence>
<dbReference type="AlphaFoldDB" id="A0A0F9B5N8"/>
<dbReference type="EMBL" id="LAZR01039359">
    <property type="protein sequence ID" value="KKL17189.1"/>
    <property type="molecule type" value="Genomic_DNA"/>
</dbReference>
<keyword evidence="1" id="KW-0472">Membrane</keyword>
<comment type="caution">
    <text evidence="2">The sequence shown here is derived from an EMBL/GenBank/DDBJ whole genome shotgun (WGS) entry which is preliminary data.</text>
</comment>
<proteinExistence type="predicted"/>
<protein>
    <recommendedName>
        <fullName evidence="3">Branched-chain amino acid ABC transporter permease</fullName>
    </recommendedName>
</protein>
<keyword evidence="1" id="KW-0812">Transmembrane</keyword>
<organism evidence="2">
    <name type="scientific">marine sediment metagenome</name>
    <dbReference type="NCBI Taxonomy" id="412755"/>
    <lineage>
        <taxon>unclassified sequences</taxon>
        <taxon>metagenomes</taxon>
        <taxon>ecological metagenomes</taxon>
    </lineage>
</organism>
<keyword evidence="1" id="KW-1133">Transmembrane helix</keyword>
<sequence length="65" mass="7643">MFYRECGNYKDNYASDMAIFPIPLDRWGFIFMLFLAFIVIPLFASEYFVTNIIIPFYCFALSAFG</sequence>
<reference evidence="2" key="1">
    <citation type="journal article" date="2015" name="Nature">
        <title>Complex archaea that bridge the gap between prokaryotes and eukaryotes.</title>
        <authorList>
            <person name="Spang A."/>
            <person name="Saw J.H."/>
            <person name="Jorgensen S.L."/>
            <person name="Zaremba-Niedzwiedzka K."/>
            <person name="Martijn J."/>
            <person name="Lind A.E."/>
            <person name="van Eijk R."/>
            <person name="Schleper C."/>
            <person name="Guy L."/>
            <person name="Ettema T.J."/>
        </authorList>
    </citation>
    <scope>NUCLEOTIDE SEQUENCE</scope>
</reference>